<dbReference type="GO" id="GO:1990414">
    <property type="term" value="P:replication-born double-strand break repair via sister chromatid exchange"/>
    <property type="evidence" value="ECO:0000318"/>
    <property type="project" value="GO_Central"/>
</dbReference>
<dbReference type="SUPFAM" id="SSF46785">
    <property type="entry name" value="Winged helix' DNA-binding domain"/>
    <property type="match status" value="1"/>
</dbReference>
<feature type="domain" description="Rad21/Rec8-like protein N-terminal" evidence="9">
    <location>
        <begin position="1"/>
        <end position="94"/>
    </location>
</feature>
<dbReference type="Pfam" id="PF04825">
    <property type="entry name" value="Rad21_Rec8_N"/>
    <property type="match status" value="1"/>
</dbReference>
<evidence type="ECO:0000259" key="9">
    <source>
        <dbReference type="Pfam" id="PF04825"/>
    </source>
</evidence>
<dbReference type="GO" id="GO:0007059">
    <property type="term" value="P:chromosome segregation"/>
    <property type="evidence" value="ECO:0007669"/>
    <property type="project" value="UniProtKB-KW"/>
</dbReference>
<gene>
    <name evidence="10" type="ORF">MANES_15G158100</name>
</gene>
<dbReference type="GO" id="GO:0005634">
    <property type="term" value="C:nucleus"/>
    <property type="evidence" value="ECO:0007669"/>
    <property type="project" value="UniProtKB-SubCell"/>
</dbReference>
<evidence type="ECO:0000256" key="2">
    <source>
        <dbReference type="ARBA" id="ARBA00009870"/>
    </source>
</evidence>
<sequence length="814" mass="91812">MFYSHCFLSRKGPLGAIWVAAYCFKKLKKAQVTQTDISSSVDKILQDEFDVVTYRVLAYLLLGIVRIFSKKVEYLFNDCNKVLLKIKEFVISNKDMALVETLRAPYFSITLPERFELDAFDLEILEDTSEDNVLPHEEITLKDGISKTGEIVPYFLAKYHCDEFTACKDTFSMGYTPNEAIVSSHLIDFNMEVGISSSNLEASIKKLKGSSSSLHESIEIEMVAAVEEEPPNPVKSIGEDHPNSGECTTRVLEVVDSGEMHADSSMPELWHNSVNQEACLNIIGEVEEEPENSSKTFGKHHQMDGQMIKLPDMVQSDNENIEVIKEDNLSDIETSVEKLRDIVSQEECRDMEIFCLAEPSAHGGTFDKEHQSDAELKKLLEVEGPPEKSIPFTEEHMSGEPKILSGILSPGNRTHEVFTEAYPLSISLDTTPQSKFPNAAGVTAPEFFVVPTPAAREGARVPRKRKCIFDDVIVFPNNCKHSVINLQMNVANVRRDDIPVDFYSVIKQYIEDASNLVCKRKKTPHTALAAWRAHQVSSLPQSFLEPLIPCTSSELRSLFCAKKLKVPESVDIEKLSEKLTSECPTVETLEKFDESRSCTNGRMVENTKSLEQLNVSAFPAVGRLIETVEPPEKLDVPKSPTAGRSLEQMSIAPETPVLQRKSLRSFESPEVLHRVGLDSDIAQREPSTSREQELDLSLMNEEINLFEGQNQDQYGWSERTRVVVRCLCRSFLNQKNRKEDEVVNLQQLLEGRSKKESARFFYEILVLKSKGYVQVKQENAYGDILIWKASQWEQICVADCAETAVETMHFLQHA</sequence>
<proteinExistence type="inferred from homology"/>
<protein>
    <recommendedName>
        <fullName evidence="11">Rad21/Rec8-like protein N-terminal domain-containing protein</fullName>
    </recommendedName>
</protein>
<dbReference type="GO" id="GO:0007062">
    <property type="term" value="P:sister chromatid cohesion"/>
    <property type="evidence" value="ECO:0000318"/>
    <property type="project" value="GO_Central"/>
</dbReference>
<accession>A0A2C9UHF3</accession>
<evidence type="ECO:0000259" key="8">
    <source>
        <dbReference type="Pfam" id="PF04824"/>
    </source>
</evidence>
<name>A0A2C9UHF3_MANES</name>
<dbReference type="CDD" id="cd21793">
    <property type="entry name" value="Rad21_Rec8_M_AtSYN1-like"/>
    <property type="match status" value="1"/>
</dbReference>
<dbReference type="GO" id="GO:0003682">
    <property type="term" value="F:chromatin binding"/>
    <property type="evidence" value="ECO:0000318"/>
    <property type="project" value="GO_Central"/>
</dbReference>
<evidence type="ECO:0000256" key="7">
    <source>
        <dbReference type="ARBA" id="ARBA00064543"/>
    </source>
</evidence>
<keyword evidence="6" id="KW-0539">Nucleus</keyword>
<keyword evidence="4" id="KW-0498">Mitosis</keyword>
<dbReference type="GO" id="GO:0051301">
    <property type="term" value="P:cell division"/>
    <property type="evidence" value="ECO:0007669"/>
    <property type="project" value="UniProtKB-KW"/>
</dbReference>
<comment type="similarity">
    <text evidence="2">Belongs to the rad21 family.</text>
</comment>
<dbReference type="EMBL" id="CM004401">
    <property type="protein sequence ID" value="OAY29606.1"/>
    <property type="molecule type" value="Genomic_DNA"/>
</dbReference>
<dbReference type="InterPro" id="IPR036390">
    <property type="entry name" value="WH_DNA-bd_sf"/>
</dbReference>
<keyword evidence="3" id="KW-0132">Cell division</keyword>
<evidence type="ECO:0000313" key="10">
    <source>
        <dbReference type="EMBL" id="OAY29606.1"/>
    </source>
</evidence>
<dbReference type="Pfam" id="PF04824">
    <property type="entry name" value="Rad21_Rec8"/>
    <property type="match status" value="1"/>
</dbReference>
<evidence type="ECO:0000256" key="1">
    <source>
        <dbReference type="ARBA" id="ARBA00004123"/>
    </source>
</evidence>
<dbReference type="STRING" id="3983.A0A2C9UHF3"/>
<keyword evidence="4" id="KW-0131">Cell cycle</keyword>
<evidence type="ECO:0000256" key="4">
    <source>
        <dbReference type="ARBA" id="ARBA00022776"/>
    </source>
</evidence>
<dbReference type="GO" id="GO:0008278">
    <property type="term" value="C:cohesin complex"/>
    <property type="evidence" value="ECO:0000318"/>
    <property type="project" value="GO_Central"/>
</dbReference>
<comment type="subcellular location">
    <subcellularLocation>
        <location evidence="1">Nucleus</location>
    </subcellularLocation>
</comment>
<dbReference type="InterPro" id="IPR006909">
    <property type="entry name" value="Rad21/Rec8_C_eu"/>
</dbReference>
<comment type="subunit">
    <text evidence="7">Component of the cohesin complex.</text>
</comment>
<evidence type="ECO:0008006" key="11">
    <source>
        <dbReference type="Google" id="ProtNLM"/>
    </source>
</evidence>
<dbReference type="InterPro" id="IPR039781">
    <property type="entry name" value="Rad21/Rec8-like"/>
</dbReference>
<evidence type="ECO:0000256" key="5">
    <source>
        <dbReference type="ARBA" id="ARBA00022829"/>
    </source>
</evidence>
<dbReference type="AlphaFoldDB" id="A0A2C9UHF3"/>
<dbReference type="PANTHER" id="PTHR12585">
    <property type="entry name" value="SCC1 / RAD21 FAMILY MEMBER"/>
    <property type="match status" value="1"/>
</dbReference>
<keyword evidence="5" id="KW-0159">Chromosome partition</keyword>
<dbReference type="Gene3D" id="1.10.10.580">
    <property type="entry name" value="Structural maintenance of chromosome 1. Chain E"/>
    <property type="match status" value="1"/>
</dbReference>
<dbReference type="InterPro" id="IPR023093">
    <property type="entry name" value="ScpA-like_C"/>
</dbReference>
<feature type="domain" description="Rad21/Rec8-like protein C-terminal eukaryotic" evidence="8">
    <location>
        <begin position="739"/>
        <end position="786"/>
    </location>
</feature>
<evidence type="ECO:0000256" key="3">
    <source>
        <dbReference type="ARBA" id="ARBA00022618"/>
    </source>
</evidence>
<evidence type="ECO:0000256" key="6">
    <source>
        <dbReference type="ARBA" id="ARBA00023242"/>
    </source>
</evidence>
<dbReference type="PANTHER" id="PTHR12585:SF73">
    <property type="entry name" value="SISTER CHROMATID COHESION 1 PROTEIN 2"/>
    <property type="match status" value="1"/>
</dbReference>
<dbReference type="FunFam" id="1.10.10.580:FF:000002">
    <property type="entry name" value="Sister chromatid cohesion 1 protein 4"/>
    <property type="match status" value="1"/>
</dbReference>
<organism evidence="10">
    <name type="scientific">Manihot esculenta</name>
    <name type="common">Cassava</name>
    <name type="synonym">Jatropha manihot</name>
    <dbReference type="NCBI Taxonomy" id="3983"/>
    <lineage>
        <taxon>Eukaryota</taxon>
        <taxon>Viridiplantae</taxon>
        <taxon>Streptophyta</taxon>
        <taxon>Embryophyta</taxon>
        <taxon>Tracheophyta</taxon>
        <taxon>Spermatophyta</taxon>
        <taxon>Magnoliopsida</taxon>
        <taxon>eudicotyledons</taxon>
        <taxon>Gunneridae</taxon>
        <taxon>Pentapetalae</taxon>
        <taxon>rosids</taxon>
        <taxon>fabids</taxon>
        <taxon>Malpighiales</taxon>
        <taxon>Euphorbiaceae</taxon>
        <taxon>Crotonoideae</taxon>
        <taxon>Manihoteae</taxon>
        <taxon>Manihot</taxon>
    </lineage>
</organism>
<dbReference type="InterPro" id="IPR006910">
    <property type="entry name" value="Rad21_Rec8_N"/>
</dbReference>
<reference evidence="10" key="1">
    <citation type="submission" date="2016-02" db="EMBL/GenBank/DDBJ databases">
        <title>WGS assembly of Manihot esculenta.</title>
        <authorList>
            <person name="Bredeson J.V."/>
            <person name="Prochnik S.E."/>
            <person name="Lyons J.B."/>
            <person name="Schmutz J."/>
            <person name="Grimwood J."/>
            <person name="Vrebalov J."/>
            <person name="Bart R.S."/>
            <person name="Amuge T."/>
            <person name="Ferguson M.E."/>
            <person name="Green R."/>
            <person name="Putnam N."/>
            <person name="Stites J."/>
            <person name="Rounsley S."/>
            <person name="Rokhsar D.S."/>
        </authorList>
    </citation>
    <scope>NUCLEOTIDE SEQUENCE [LARGE SCALE GENOMIC DNA]</scope>
    <source>
        <tissue evidence="10">Leaf</tissue>
    </source>
</reference>